<evidence type="ECO:0000259" key="4">
    <source>
        <dbReference type="Pfam" id="PF00534"/>
    </source>
</evidence>
<name>A0A2Z5ZJX7_9PROT</name>
<dbReference type="SUPFAM" id="SSF53756">
    <property type="entry name" value="UDP-Glycosyltransferase/glycogen phosphorylase"/>
    <property type="match status" value="1"/>
</dbReference>
<dbReference type="RefSeq" id="WP_048842258.1">
    <property type="nucleotide sequence ID" value="NZ_BAMX01000055.1"/>
</dbReference>
<dbReference type="PANTHER" id="PTHR43179:SF12">
    <property type="entry name" value="GALACTOFURANOSYLTRANSFERASE GLFT2"/>
    <property type="match status" value="1"/>
</dbReference>
<dbReference type="AlphaFoldDB" id="A0A2Z5ZJX7"/>
<dbReference type="PANTHER" id="PTHR43179">
    <property type="entry name" value="RHAMNOSYLTRANSFERASE WBBL"/>
    <property type="match status" value="1"/>
</dbReference>
<dbReference type="Pfam" id="PF00534">
    <property type="entry name" value="Glycos_transf_1"/>
    <property type="match status" value="1"/>
</dbReference>
<dbReference type="Proteomes" id="UP000270034">
    <property type="component" value="Chromosome"/>
</dbReference>
<dbReference type="Proteomes" id="UP000032670">
    <property type="component" value="Unassembled WGS sequence"/>
</dbReference>
<dbReference type="EMBL" id="BAMX01000055">
    <property type="protein sequence ID" value="GAN67216.1"/>
    <property type="molecule type" value="Genomic_DNA"/>
</dbReference>
<dbReference type="EMBL" id="AP018515">
    <property type="protein sequence ID" value="BBC80685.1"/>
    <property type="molecule type" value="Genomic_DNA"/>
</dbReference>
<dbReference type="STRING" id="1231341.Abor_065_033"/>
<keyword evidence="3 6" id="KW-0808">Transferase</keyword>
<dbReference type="InterPro" id="IPR001173">
    <property type="entry name" value="Glyco_trans_2-like"/>
</dbReference>
<dbReference type="InterPro" id="IPR001296">
    <property type="entry name" value="Glyco_trans_1"/>
</dbReference>
<dbReference type="Gene3D" id="3.90.550.10">
    <property type="entry name" value="Spore Coat Polysaccharide Biosynthesis Protein SpsA, Chain A"/>
    <property type="match status" value="1"/>
</dbReference>
<organism evidence="6 9">
    <name type="scientific">Acetobacter orientalis</name>
    <dbReference type="NCBI Taxonomy" id="146474"/>
    <lineage>
        <taxon>Bacteria</taxon>
        <taxon>Pseudomonadati</taxon>
        <taxon>Pseudomonadota</taxon>
        <taxon>Alphaproteobacteria</taxon>
        <taxon>Acetobacterales</taxon>
        <taxon>Acetobacteraceae</taxon>
        <taxon>Acetobacter</taxon>
    </lineage>
</organism>
<evidence type="ECO:0000256" key="1">
    <source>
        <dbReference type="ARBA" id="ARBA00006739"/>
    </source>
</evidence>
<dbReference type="Gene3D" id="3.40.50.2000">
    <property type="entry name" value="Glycogen Phosphorylase B"/>
    <property type="match status" value="1"/>
</dbReference>
<keyword evidence="2" id="KW-0328">Glycosyltransferase</keyword>
<feature type="domain" description="Glycosyltransferase 2-like" evidence="5">
    <location>
        <begin position="367"/>
        <end position="479"/>
    </location>
</feature>
<dbReference type="KEGG" id="aot:AcetOri_orf03520"/>
<accession>A0A0D6NP60</accession>
<proteinExistence type="inferred from homology"/>
<protein>
    <submittedName>
        <fullName evidence="6">Glycosyl transferase</fullName>
    </submittedName>
</protein>
<dbReference type="GeneID" id="76205356"/>
<evidence type="ECO:0000256" key="2">
    <source>
        <dbReference type="ARBA" id="ARBA00022676"/>
    </source>
</evidence>
<evidence type="ECO:0000313" key="8">
    <source>
        <dbReference type="Proteomes" id="UP000032670"/>
    </source>
</evidence>
<reference evidence="6 9" key="2">
    <citation type="submission" date="2018-02" db="EMBL/GenBank/DDBJ databases">
        <title>Acetobacter orientalis genome.</title>
        <authorList>
            <person name="Nakashima N."/>
            <person name="Tamura T."/>
        </authorList>
    </citation>
    <scope>NUCLEOTIDE SEQUENCE [LARGE SCALE GENOMIC DNA]</scope>
    <source>
        <strain evidence="6 9">FAN1</strain>
    </source>
</reference>
<evidence type="ECO:0000313" key="7">
    <source>
        <dbReference type="EMBL" id="GAN67216.1"/>
    </source>
</evidence>
<dbReference type="Pfam" id="PF00535">
    <property type="entry name" value="Glycos_transf_2"/>
    <property type="match status" value="1"/>
</dbReference>
<dbReference type="SUPFAM" id="SSF53448">
    <property type="entry name" value="Nucleotide-diphospho-sugar transferases"/>
    <property type="match status" value="1"/>
</dbReference>
<gene>
    <name evidence="7" type="ORF">Abor_065_033</name>
    <name evidence="6" type="ORF">AcetOrient_orf03520</name>
</gene>
<evidence type="ECO:0000259" key="5">
    <source>
        <dbReference type="Pfam" id="PF00535"/>
    </source>
</evidence>
<evidence type="ECO:0000313" key="6">
    <source>
        <dbReference type="EMBL" id="BBC80685.1"/>
    </source>
</evidence>
<reference evidence="7 8" key="1">
    <citation type="submission" date="2012-11" db="EMBL/GenBank/DDBJ databases">
        <title>Whole genome sequence of Acetobacter orientalis 21F-2.</title>
        <authorList>
            <person name="Azuma Y."/>
            <person name="Higashiura N."/>
            <person name="Hirakawa H."/>
            <person name="Matsushita K."/>
        </authorList>
    </citation>
    <scope>NUCLEOTIDE SEQUENCE [LARGE SCALE GENOMIC DNA]</scope>
    <source>
        <strain evidence="7 8">21F-2</strain>
    </source>
</reference>
<comment type="similarity">
    <text evidence="1">Belongs to the glycosyltransferase 2 family.</text>
</comment>
<accession>A0A2Z5ZJX7</accession>
<keyword evidence="8" id="KW-1185">Reference proteome</keyword>
<sequence>MTLINHDFIWQDATLTAKQRNSLIQKDAQHAFQAGMQAWEEGKPYTAHDWLARAYRLAPESGHVLFALALARRAVHDGAGAQKLLQNLVNKYDFKEGWVLLHHLWCEQGYFEGAKHALAHLLSSFSLTSDIQKIADQFCKEHSFTWCGLTEAGQVQWGGVGAGKAPILYLNHQRVVLRKKGARYFCPAGWAKVEHIELMFETDQPVLGIPFLVKRIMACEGFVSAQEGQIQGWVWHPYAPEINPTLSVIGADGRKITQINTNESALSFSPERPATRYRKFTLPTQDIAYELVHIFAPNGQELAGSPVVVQHKQRSAAFLASYFVRNKKEILGRECLSSKIQPFLPIPVLENTQNVAKVSDHQVPVAIIIPVYGQKALTLACLTSVQKTVQGMGVTVVVVNDASPEVELVQDVKEFCRKNDFIFLSHKRNKGFPASVNTGLKAVKGHDVILLNSDTLVPKGWVTELQNIAYAHNDTGTVTPFSNKGGLVSYPCVKIENPLPPLQTLKTLMLAVEAANKGRCADIPTGNGFCLYIRHDCLEQTGYFREDVFAQGYGEENDFCMRAQALGWRHKAALGVYVGHVGGASFGQSRQALMERNEAILEYLHPGYQKKIAVWVKIDPLWQERRRIDLLRLRASKSGTKTTNKTVLMITHAQGGGVEQVVQKRVSVYQTQARRVLILRPIENGCLIEDPLHKKDYPSLRFRLPDELALLKRVLVAEGAQHIEIHHLVGHHACLYGFMRNSGYPYTLYIHDYALFCQRISLLGPEGVYCGEPEPQGCAQCIALAGHHLTQDCTVPEYLARSEYLLQKARHVYVPSHDTATRMAKHFAGINYSVRALQNDKNLEKPFKKLSKSLRTQTTLASGALSSPYVQGKPARVRLCLIGAIGHEKGYSVLHQAALNAAMHDLPLEFVIVGHTPNDQLLLNTQRVFITGRYQEAEAVSLIQSFQPDAAFFPSLWPETWCLTLGLAWQAGLQALVFDHGAPAERVRQTGRGWLLNSKLRGSALNQVLIKTVLGCKNSKDGKNPNLFIKL</sequence>
<evidence type="ECO:0000313" key="9">
    <source>
        <dbReference type="Proteomes" id="UP000270034"/>
    </source>
</evidence>
<evidence type="ECO:0000256" key="3">
    <source>
        <dbReference type="ARBA" id="ARBA00022679"/>
    </source>
</evidence>
<dbReference type="InterPro" id="IPR029044">
    <property type="entry name" value="Nucleotide-diphossugar_trans"/>
</dbReference>
<feature type="domain" description="Glycosyl transferase family 1" evidence="4">
    <location>
        <begin position="879"/>
        <end position="1007"/>
    </location>
</feature>
<dbReference type="GO" id="GO:0016757">
    <property type="term" value="F:glycosyltransferase activity"/>
    <property type="evidence" value="ECO:0007669"/>
    <property type="project" value="UniProtKB-KW"/>
</dbReference>